<feature type="transmembrane region" description="Helical" evidence="9">
    <location>
        <begin position="47"/>
        <end position="66"/>
    </location>
</feature>
<feature type="transmembrane region" description="Helical" evidence="9">
    <location>
        <begin position="363"/>
        <end position="382"/>
    </location>
</feature>
<keyword evidence="5 9" id="KW-0812">Transmembrane</keyword>
<dbReference type="SUPFAM" id="SSF81345">
    <property type="entry name" value="ABC transporter involved in vitamin B12 uptake, BtuC"/>
    <property type="match status" value="1"/>
</dbReference>
<dbReference type="InterPro" id="IPR037294">
    <property type="entry name" value="ABC_BtuC-like"/>
</dbReference>
<sequence>MTAPAASSSTAAAADDDRAAVPRRNQETVVVPGRDVPGPGRRASRRAVLIGLALAAALLVSLGASVSLGSVTIPFGDVWAIVAHAATPSSWWTGSWAPWWTPAREAIVADSRLPRALTAACVGAALAVAGVVAQAVTRNALADPYLLGISSGAGFGVVLVIVTGLGAGALGAFTLPAAAFAGALLPLAGTIAVSAKARDVTAVILAGVAMSMVFSALITFFVLVVGDDHTLGSVMRWLAGGFGDARWPTLAVPAAAVLLVGGGVMASGRWLNLLHAGDDGAAALGMNVRRFRLLVLLAVSLLTAAAVSVSGAIGFVGLLVPHAAGFLVGRNAVRLVPVAALGGALVLVLADVVARTVSPTTELPVGVVTAMAGGPVFLAMLWRQYSRRGMAR</sequence>
<dbReference type="RefSeq" id="WP_200173547.1">
    <property type="nucleotide sequence ID" value="NZ_BAABKQ010000001.1"/>
</dbReference>
<feature type="transmembrane region" description="Helical" evidence="9">
    <location>
        <begin position="113"/>
        <end position="133"/>
    </location>
</feature>
<evidence type="ECO:0000256" key="5">
    <source>
        <dbReference type="ARBA" id="ARBA00022692"/>
    </source>
</evidence>
<evidence type="ECO:0000256" key="4">
    <source>
        <dbReference type="ARBA" id="ARBA00022475"/>
    </source>
</evidence>
<feature type="region of interest" description="Disordered" evidence="8">
    <location>
        <begin position="1"/>
        <end position="25"/>
    </location>
</feature>
<protein>
    <submittedName>
        <fullName evidence="10">Iron ABC transporter permease</fullName>
    </submittedName>
</protein>
<reference evidence="11" key="1">
    <citation type="journal article" date="2019" name="Int. J. Syst. Evol. Microbiol.">
        <title>The Global Catalogue of Microorganisms (GCM) 10K type strain sequencing project: providing services to taxonomists for standard genome sequencing and annotation.</title>
        <authorList>
            <consortium name="The Broad Institute Genomics Platform"/>
            <consortium name="The Broad Institute Genome Sequencing Center for Infectious Disease"/>
            <person name="Wu L."/>
            <person name="Ma J."/>
        </authorList>
    </citation>
    <scope>NUCLEOTIDE SEQUENCE [LARGE SCALE GENOMIC DNA]</scope>
    <source>
        <strain evidence="11">JCM 18542</strain>
    </source>
</reference>
<keyword evidence="11" id="KW-1185">Reference proteome</keyword>
<evidence type="ECO:0000256" key="3">
    <source>
        <dbReference type="ARBA" id="ARBA00022448"/>
    </source>
</evidence>
<name>A0ABP9D538_9ACTN</name>
<evidence type="ECO:0000256" key="6">
    <source>
        <dbReference type="ARBA" id="ARBA00022989"/>
    </source>
</evidence>
<evidence type="ECO:0000256" key="7">
    <source>
        <dbReference type="ARBA" id="ARBA00023136"/>
    </source>
</evidence>
<feature type="transmembrane region" description="Helical" evidence="9">
    <location>
        <begin position="291"/>
        <end position="320"/>
    </location>
</feature>
<evidence type="ECO:0000256" key="8">
    <source>
        <dbReference type="SAM" id="MobiDB-lite"/>
    </source>
</evidence>
<comment type="subcellular location">
    <subcellularLocation>
        <location evidence="1">Cell membrane</location>
        <topology evidence="1">Multi-pass membrane protein</topology>
    </subcellularLocation>
</comment>
<dbReference type="PANTHER" id="PTHR30472:SF67">
    <property type="entry name" value="PERMEASE OF ABC TRANSPORTER-RELATED"/>
    <property type="match status" value="1"/>
</dbReference>
<organism evidence="10 11">
    <name type="scientific">Tomitella cavernea</name>
    <dbReference type="NCBI Taxonomy" id="1387982"/>
    <lineage>
        <taxon>Bacteria</taxon>
        <taxon>Bacillati</taxon>
        <taxon>Actinomycetota</taxon>
        <taxon>Actinomycetes</taxon>
        <taxon>Mycobacteriales</taxon>
        <taxon>Tomitella</taxon>
    </lineage>
</organism>
<dbReference type="Proteomes" id="UP001500839">
    <property type="component" value="Unassembled WGS sequence"/>
</dbReference>
<accession>A0ABP9D538</accession>
<dbReference type="Pfam" id="PF01032">
    <property type="entry name" value="FecCD"/>
    <property type="match status" value="1"/>
</dbReference>
<dbReference type="PANTHER" id="PTHR30472">
    <property type="entry name" value="FERRIC ENTEROBACTIN TRANSPORT SYSTEM PERMEASE PROTEIN"/>
    <property type="match status" value="1"/>
</dbReference>
<feature type="transmembrane region" description="Helical" evidence="9">
    <location>
        <begin position="247"/>
        <end position="271"/>
    </location>
</feature>
<feature type="compositionally biased region" description="Low complexity" evidence="8">
    <location>
        <begin position="1"/>
        <end position="13"/>
    </location>
</feature>
<keyword evidence="7 9" id="KW-0472">Membrane</keyword>
<dbReference type="CDD" id="cd06550">
    <property type="entry name" value="TM_ABC_iron-siderophores_like"/>
    <property type="match status" value="1"/>
</dbReference>
<feature type="transmembrane region" description="Helical" evidence="9">
    <location>
        <begin position="145"/>
        <end position="170"/>
    </location>
</feature>
<evidence type="ECO:0000256" key="9">
    <source>
        <dbReference type="SAM" id="Phobius"/>
    </source>
</evidence>
<evidence type="ECO:0000256" key="2">
    <source>
        <dbReference type="ARBA" id="ARBA00007935"/>
    </source>
</evidence>
<feature type="transmembrane region" description="Helical" evidence="9">
    <location>
        <begin position="332"/>
        <end position="357"/>
    </location>
</feature>
<proteinExistence type="inferred from homology"/>
<evidence type="ECO:0000256" key="1">
    <source>
        <dbReference type="ARBA" id="ARBA00004651"/>
    </source>
</evidence>
<keyword evidence="3" id="KW-0813">Transport</keyword>
<evidence type="ECO:0000313" key="11">
    <source>
        <dbReference type="Proteomes" id="UP001500839"/>
    </source>
</evidence>
<feature type="transmembrane region" description="Helical" evidence="9">
    <location>
        <begin position="201"/>
        <end position="226"/>
    </location>
</feature>
<keyword evidence="6 9" id="KW-1133">Transmembrane helix</keyword>
<keyword evidence="4" id="KW-1003">Cell membrane</keyword>
<comment type="caution">
    <text evidence="10">The sequence shown here is derived from an EMBL/GenBank/DDBJ whole genome shotgun (WGS) entry which is preliminary data.</text>
</comment>
<dbReference type="EMBL" id="BAABKQ010000001">
    <property type="protein sequence ID" value="GAA4823706.1"/>
    <property type="molecule type" value="Genomic_DNA"/>
</dbReference>
<comment type="similarity">
    <text evidence="2">Belongs to the binding-protein-dependent transport system permease family. FecCD subfamily.</text>
</comment>
<dbReference type="Gene3D" id="1.10.3470.10">
    <property type="entry name" value="ABC transporter involved in vitamin B12 uptake, BtuC"/>
    <property type="match status" value="1"/>
</dbReference>
<dbReference type="InterPro" id="IPR000522">
    <property type="entry name" value="ABC_transptr_permease_BtuC"/>
</dbReference>
<gene>
    <name evidence="10" type="ORF">GCM10023353_35670</name>
</gene>
<feature type="transmembrane region" description="Helical" evidence="9">
    <location>
        <begin position="177"/>
        <end position="195"/>
    </location>
</feature>
<feature type="compositionally biased region" description="Basic and acidic residues" evidence="8">
    <location>
        <begin position="15"/>
        <end position="25"/>
    </location>
</feature>
<evidence type="ECO:0000313" key="10">
    <source>
        <dbReference type="EMBL" id="GAA4823706.1"/>
    </source>
</evidence>